<keyword evidence="1" id="KW-1133">Transmembrane helix</keyword>
<accession>A0ABW5AKZ3</accession>
<keyword evidence="3" id="KW-1185">Reference proteome</keyword>
<protein>
    <submittedName>
        <fullName evidence="2">Uncharacterized protein</fullName>
    </submittedName>
</protein>
<evidence type="ECO:0000313" key="3">
    <source>
        <dbReference type="Proteomes" id="UP001597314"/>
    </source>
</evidence>
<dbReference type="Proteomes" id="UP001597314">
    <property type="component" value="Unassembled WGS sequence"/>
</dbReference>
<gene>
    <name evidence="2" type="ORF">ACFSOX_12045</name>
</gene>
<reference evidence="3" key="1">
    <citation type="journal article" date="2019" name="Int. J. Syst. Evol. Microbiol.">
        <title>The Global Catalogue of Microorganisms (GCM) 10K type strain sequencing project: providing services to taxonomists for standard genome sequencing and annotation.</title>
        <authorList>
            <consortium name="The Broad Institute Genomics Platform"/>
            <consortium name="The Broad Institute Genome Sequencing Center for Infectious Disease"/>
            <person name="Wu L."/>
            <person name="Ma J."/>
        </authorList>
    </citation>
    <scope>NUCLEOTIDE SEQUENCE [LARGE SCALE GENOMIC DNA]</scope>
    <source>
        <strain evidence="3">CGMCC 1.6774</strain>
    </source>
</reference>
<keyword evidence="1" id="KW-0812">Transmembrane</keyword>
<feature type="transmembrane region" description="Helical" evidence="1">
    <location>
        <begin position="6"/>
        <end position="25"/>
    </location>
</feature>
<evidence type="ECO:0000256" key="1">
    <source>
        <dbReference type="SAM" id="Phobius"/>
    </source>
</evidence>
<organism evidence="2 3">
    <name type="scientific">Rhodoplanes azumiensis</name>
    <dbReference type="NCBI Taxonomy" id="1897628"/>
    <lineage>
        <taxon>Bacteria</taxon>
        <taxon>Pseudomonadati</taxon>
        <taxon>Pseudomonadota</taxon>
        <taxon>Alphaproteobacteria</taxon>
        <taxon>Hyphomicrobiales</taxon>
        <taxon>Nitrobacteraceae</taxon>
        <taxon>Rhodoplanes</taxon>
    </lineage>
</organism>
<keyword evidence="1" id="KW-0472">Membrane</keyword>
<proteinExistence type="predicted"/>
<dbReference type="RefSeq" id="WP_378478056.1">
    <property type="nucleotide sequence ID" value="NZ_JBHUIW010000012.1"/>
</dbReference>
<dbReference type="EMBL" id="JBHUIW010000012">
    <property type="protein sequence ID" value="MFD2182885.1"/>
    <property type="molecule type" value="Genomic_DNA"/>
</dbReference>
<name>A0ABW5AKZ3_9BRAD</name>
<sequence>MIEPHWIALSLVAGFVGLAATACIVEWRRLAAETRPGAGSSRM</sequence>
<comment type="caution">
    <text evidence="2">The sequence shown here is derived from an EMBL/GenBank/DDBJ whole genome shotgun (WGS) entry which is preliminary data.</text>
</comment>
<evidence type="ECO:0000313" key="2">
    <source>
        <dbReference type="EMBL" id="MFD2182885.1"/>
    </source>
</evidence>